<sequence length="120" mass="13430">MLVREKKTTVGLYQTKGMIKVYRIKATHLEMQAAGQGMNAMTKALLGMIRTSDLSMTQNQWLSNTCVVEKVDSNVIPDSPNMCDNDIQINQNVVECDDERVVLASLIANLKLDVDENKKI</sequence>
<proteinExistence type="predicted"/>
<accession>A0A6L2P610</accession>
<protein>
    <submittedName>
        <fullName evidence="1">Uncharacterized protein</fullName>
    </submittedName>
</protein>
<organism evidence="1">
    <name type="scientific">Tanacetum cinerariifolium</name>
    <name type="common">Dalmatian daisy</name>
    <name type="synonym">Chrysanthemum cinerariifolium</name>
    <dbReference type="NCBI Taxonomy" id="118510"/>
    <lineage>
        <taxon>Eukaryota</taxon>
        <taxon>Viridiplantae</taxon>
        <taxon>Streptophyta</taxon>
        <taxon>Embryophyta</taxon>
        <taxon>Tracheophyta</taxon>
        <taxon>Spermatophyta</taxon>
        <taxon>Magnoliopsida</taxon>
        <taxon>eudicotyledons</taxon>
        <taxon>Gunneridae</taxon>
        <taxon>Pentapetalae</taxon>
        <taxon>asterids</taxon>
        <taxon>campanulids</taxon>
        <taxon>Asterales</taxon>
        <taxon>Asteraceae</taxon>
        <taxon>Asteroideae</taxon>
        <taxon>Anthemideae</taxon>
        <taxon>Anthemidinae</taxon>
        <taxon>Tanacetum</taxon>
    </lineage>
</organism>
<dbReference type="AlphaFoldDB" id="A0A6L2P610"/>
<name>A0A6L2P610_TANCI</name>
<evidence type="ECO:0000313" key="1">
    <source>
        <dbReference type="EMBL" id="GEU93890.1"/>
    </source>
</evidence>
<comment type="caution">
    <text evidence="1">The sequence shown here is derived from an EMBL/GenBank/DDBJ whole genome shotgun (WGS) entry which is preliminary data.</text>
</comment>
<reference evidence="1" key="1">
    <citation type="journal article" date="2019" name="Sci. Rep.">
        <title>Draft genome of Tanacetum cinerariifolium, the natural source of mosquito coil.</title>
        <authorList>
            <person name="Yamashiro T."/>
            <person name="Shiraishi A."/>
            <person name="Satake H."/>
            <person name="Nakayama K."/>
        </authorList>
    </citation>
    <scope>NUCLEOTIDE SEQUENCE</scope>
</reference>
<gene>
    <name evidence="1" type="ORF">Tci_065868</name>
</gene>
<dbReference type="EMBL" id="BKCJ010010948">
    <property type="protein sequence ID" value="GEU93890.1"/>
    <property type="molecule type" value="Genomic_DNA"/>
</dbReference>